<dbReference type="SUPFAM" id="SSF47769">
    <property type="entry name" value="SAM/Pointed domain"/>
    <property type="match status" value="1"/>
</dbReference>
<dbReference type="PROSITE" id="PS50003">
    <property type="entry name" value="PH_DOMAIN"/>
    <property type="match status" value="1"/>
</dbReference>
<proteinExistence type="predicted"/>
<accession>A0A2S4Q1N9</accession>
<sequence length="694" mass="78973">MSSVSYSEIPMLSAVDRMDSIDTDFEDDSDVEDLSPRISLGSTKRKSDTTISSLHEPQTPNLDSNGLCKFKFDITKSKPVEGPRGPHLFRSSISIATEPDIIENYYLNIISTTPTIDYSNYHKPIKETSSQLQMHHSSDLSVSPIDNINLVNIFWWTPQQVARWMYHVGLDLLIAEKFEKNDISGAILLTLKFEDLAELDIPSLGLRTKIWNEVNHLRCSSSRPVEDLNTLNESVKLMDKKLLTPSRKIECHETKGNCKQYLITNKRNTKNPDIISSSISRSSPDIENLIVKENKNIGRDYDSNSKGQQILADDYYRKSNPQSLGNSFSSKKNAMKRIFTFPDALEVLSSVNELFTIYDSEVRKVESKKTSSQLEEANLRLIDIRDPQENVKQFIDSQAVSLHTNKSYCQETTKQELKTQILKIEGSNTCIAKSQILDCISSPSITFSPHQMERVVAISPELQNIVQPPLASNCLRAYSPKTDISLSIMHPELEAVARKVCHSVLKNFIKLSPHISHIQYSSPMKALPPVSEEKFDGLAKITSGHVTQVGWMRKRKTKILRFDWQNYYFSLKGTQLAMHKHECLLDVIDYIDIDDYAIVCSSFATSSRLHAAFKAMSLSRKKDKDSDKESFTFQLVPASVKKSSRHHKFRRIKAHHFAVHSQNERSDWMREMMLAKAMHKKSQGYKINVNGNVT</sequence>
<comment type="caution">
    <text evidence="4">The sequence shown here is derived from an EMBL/GenBank/DDBJ whole genome shotgun (WGS) entry which is preliminary data.</text>
</comment>
<feature type="region of interest" description="Disordered" evidence="1">
    <location>
        <begin position="23"/>
        <end position="62"/>
    </location>
</feature>
<evidence type="ECO:0000259" key="3">
    <source>
        <dbReference type="PROSITE" id="PS50105"/>
    </source>
</evidence>
<dbReference type="PROSITE" id="PS50105">
    <property type="entry name" value="SAM_DOMAIN"/>
    <property type="match status" value="1"/>
</dbReference>
<dbReference type="EMBL" id="PEDP01000019">
    <property type="protein sequence ID" value="POS88213.1"/>
    <property type="molecule type" value="Genomic_DNA"/>
</dbReference>
<gene>
    <name evidence="4" type="ORF">EPUL_000802</name>
</gene>
<dbReference type="InterPro" id="IPR001849">
    <property type="entry name" value="PH_domain"/>
</dbReference>
<dbReference type="Pfam" id="PF07647">
    <property type="entry name" value="SAM_2"/>
    <property type="match status" value="1"/>
</dbReference>
<dbReference type="CDD" id="cd09535">
    <property type="entry name" value="SAM_BOI-like_fungal"/>
    <property type="match status" value="1"/>
</dbReference>
<dbReference type="Pfam" id="PF00169">
    <property type="entry name" value="PH"/>
    <property type="match status" value="1"/>
</dbReference>
<evidence type="ECO:0000259" key="2">
    <source>
        <dbReference type="PROSITE" id="PS50003"/>
    </source>
</evidence>
<dbReference type="Gene3D" id="2.30.29.30">
    <property type="entry name" value="Pleckstrin-homology domain (PH domain)/Phosphotyrosine-binding domain (PTB)"/>
    <property type="match status" value="1"/>
</dbReference>
<dbReference type="SMART" id="SM00233">
    <property type="entry name" value="PH"/>
    <property type="match status" value="1"/>
</dbReference>
<dbReference type="SUPFAM" id="SSF50729">
    <property type="entry name" value="PH domain-like"/>
    <property type="match status" value="1"/>
</dbReference>
<dbReference type="Proteomes" id="UP000237438">
    <property type="component" value="Unassembled WGS sequence"/>
</dbReference>
<dbReference type="InterPro" id="IPR001660">
    <property type="entry name" value="SAM"/>
</dbReference>
<evidence type="ECO:0008006" key="6">
    <source>
        <dbReference type="Google" id="ProtNLM"/>
    </source>
</evidence>
<feature type="domain" description="PH" evidence="2">
    <location>
        <begin position="545"/>
        <end position="677"/>
    </location>
</feature>
<feature type="compositionally biased region" description="Polar residues" evidence="1">
    <location>
        <begin position="49"/>
        <end position="62"/>
    </location>
</feature>
<dbReference type="OrthoDB" id="422827at2759"/>
<dbReference type="AlphaFoldDB" id="A0A2S4Q1N9"/>
<dbReference type="InterPro" id="IPR013761">
    <property type="entry name" value="SAM/pointed_sf"/>
</dbReference>
<keyword evidence="5" id="KW-1185">Reference proteome</keyword>
<name>A0A2S4Q1N9_9PEZI</name>
<reference evidence="4 5" key="1">
    <citation type="submission" date="2017-10" db="EMBL/GenBank/DDBJ databases">
        <title>Development of genomic resources for the powdery mildew, Erysiphe pulchra.</title>
        <authorList>
            <person name="Wadl P.A."/>
            <person name="Mack B.M."/>
            <person name="Moore G."/>
            <person name="Beltz S.B."/>
        </authorList>
    </citation>
    <scope>NUCLEOTIDE SEQUENCE [LARGE SCALE GENOMIC DNA]</scope>
    <source>
        <strain evidence="4">Cflorida</strain>
    </source>
</reference>
<evidence type="ECO:0000313" key="4">
    <source>
        <dbReference type="EMBL" id="POS88213.1"/>
    </source>
</evidence>
<evidence type="ECO:0000313" key="5">
    <source>
        <dbReference type="Proteomes" id="UP000237438"/>
    </source>
</evidence>
<evidence type="ECO:0000256" key="1">
    <source>
        <dbReference type="SAM" id="MobiDB-lite"/>
    </source>
</evidence>
<feature type="domain" description="SAM" evidence="3">
    <location>
        <begin position="156"/>
        <end position="220"/>
    </location>
</feature>
<feature type="compositionally biased region" description="Acidic residues" evidence="1">
    <location>
        <begin position="23"/>
        <end position="33"/>
    </location>
</feature>
<organism evidence="4 5">
    <name type="scientific">Erysiphe pulchra</name>
    <dbReference type="NCBI Taxonomy" id="225359"/>
    <lineage>
        <taxon>Eukaryota</taxon>
        <taxon>Fungi</taxon>
        <taxon>Dikarya</taxon>
        <taxon>Ascomycota</taxon>
        <taxon>Pezizomycotina</taxon>
        <taxon>Leotiomycetes</taxon>
        <taxon>Erysiphales</taxon>
        <taxon>Erysiphaceae</taxon>
        <taxon>Erysiphe</taxon>
    </lineage>
</organism>
<dbReference type="Gene3D" id="1.10.150.50">
    <property type="entry name" value="Transcription Factor, Ets-1"/>
    <property type="match status" value="1"/>
</dbReference>
<dbReference type="InterPro" id="IPR011993">
    <property type="entry name" value="PH-like_dom_sf"/>
</dbReference>
<dbReference type="SMART" id="SM00454">
    <property type="entry name" value="SAM"/>
    <property type="match status" value="1"/>
</dbReference>
<protein>
    <recommendedName>
        <fullName evidence="6">SAM domain-containing protein</fullName>
    </recommendedName>
</protein>